<feature type="region of interest" description="Disordered" evidence="1">
    <location>
        <begin position="38"/>
        <end position="76"/>
    </location>
</feature>
<dbReference type="EMBL" id="JANPWB010000010">
    <property type="protein sequence ID" value="KAJ1141206.1"/>
    <property type="molecule type" value="Genomic_DNA"/>
</dbReference>
<protein>
    <submittedName>
        <fullName evidence="2">Uncharacterized protein</fullName>
    </submittedName>
</protein>
<dbReference type="AlphaFoldDB" id="A0AAV7QPF6"/>
<evidence type="ECO:0000313" key="3">
    <source>
        <dbReference type="Proteomes" id="UP001066276"/>
    </source>
</evidence>
<accession>A0AAV7QPF6</accession>
<feature type="compositionally biased region" description="Basic and acidic residues" evidence="1">
    <location>
        <begin position="38"/>
        <end position="50"/>
    </location>
</feature>
<proteinExistence type="predicted"/>
<sequence length="76" mass="8265">MHRRNRILGSPSSKEMQEEHQKAMEAVASLSGLDLSSRLRADEELEHSGSDLDSEGSRVSNELGPEVTPGTSDCII</sequence>
<evidence type="ECO:0000256" key="1">
    <source>
        <dbReference type="SAM" id="MobiDB-lite"/>
    </source>
</evidence>
<reference evidence="2" key="1">
    <citation type="journal article" date="2022" name="bioRxiv">
        <title>Sequencing and chromosome-scale assembly of the giantPleurodeles waltlgenome.</title>
        <authorList>
            <person name="Brown T."/>
            <person name="Elewa A."/>
            <person name="Iarovenko S."/>
            <person name="Subramanian E."/>
            <person name="Araus A.J."/>
            <person name="Petzold A."/>
            <person name="Susuki M."/>
            <person name="Suzuki K.-i.T."/>
            <person name="Hayashi T."/>
            <person name="Toyoda A."/>
            <person name="Oliveira C."/>
            <person name="Osipova E."/>
            <person name="Leigh N.D."/>
            <person name="Simon A."/>
            <person name="Yun M.H."/>
        </authorList>
    </citation>
    <scope>NUCLEOTIDE SEQUENCE</scope>
    <source>
        <strain evidence="2">20211129_DDA</strain>
        <tissue evidence="2">Liver</tissue>
    </source>
</reference>
<keyword evidence="3" id="KW-1185">Reference proteome</keyword>
<comment type="caution">
    <text evidence="2">The sequence shown here is derived from an EMBL/GenBank/DDBJ whole genome shotgun (WGS) entry which is preliminary data.</text>
</comment>
<gene>
    <name evidence="2" type="ORF">NDU88_007541</name>
</gene>
<evidence type="ECO:0000313" key="2">
    <source>
        <dbReference type="EMBL" id="KAJ1141206.1"/>
    </source>
</evidence>
<dbReference type="Proteomes" id="UP001066276">
    <property type="component" value="Chromosome 6"/>
</dbReference>
<name>A0AAV7QPF6_PLEWA</name>
<feature type="region of interest" description="Disordered" evidence="1">
    <location>
        <begin position="1"/>
        <end position="24"/>
    </location>
</feature>
<organism evidence="2 3">
    <name type="scientific">Pleurodeles waltl</name>
    <name type="common">Iberian ribbed newt</name>
    <dbReference type="NCBI Taxonomy" id="8319"/>
    <lineage>
        <taxon>Eukaryota</taxon>
        <taxon>Metazoa</taxon>
        <taxon>Chordata</taxon>
        <taxon>Craniata</taxon>
        <taxon>Vertebrata</taxon>
        <taxon>Euteleostomi</taxon>
        <taxon>Amphibia</taxon>
        <taxon>Batrachia</taxon>
        <taxon>Caudata</taxon>
        <taxon>Salamandroidea</taxon>
        <taxon>Salamandridae</taxon>
        <taxon>Pleurodelinae</taxon>
        <taxon>Pleurodeles</taxon>
    </lineage>
</organism>